<reference evidence="13 14" key="1">
    <citation type="submission" date="2016-10" db="EMBL/GenBank/DDBJ databases">
        <authorList>
            <person name="de Groot N.N."/>
        </authorList>
    </citation>
    <scope>NUCLEOTIDE SEQUENCE [LARGE SCALE GENOMIC DNA]</scope>
    <source>
        <strain evidence="13 14">DSM 25294</strain>
    </source>
</reference>
<feature type="transmembrane region" description="Helical" evidence="12">
    <location>
        <begin position="343"/>
        <end position="367"/>
    </location>
</feature>
<dbReference type="PANTHER" id="PTHR43141">
    <property type="entry name" value="CYTOCHROME BD2 SUBUNIT II"/>
    <property type="match status" value="1"/>
</dbReference>
<keyword evidence="9 12" id="KW-1133">Transmembrane helix</keyword>
<feature type="transmembrane region" description="Helical" evidence="12">
    <location>
        <begin position="128"/>
        <end position="150"/>
    </location>
</feature>
<evidence type="ECO:0000256" key="1">
    <source>
        <dbReference type="ARBA" id="ARBA00004651"/>
    </source>
</evidence>
<feature type="transmembrane region" description="Helical" evidence="12">
    <location>
        <begin position="66"/>
        <end position="84"/>
    </location>
</feature>
<dbReference type="Proteomes" id="UP000199382">
    <property type="component" value="Unassembled WGS sequence"/>
</dbReference>
<sequence length="387" mass="41941">MILHELIDFEILRVIWWLLLGVLLIGFALTDGFDMGVGALLPFVARTDLERRQAINTVGPVWEGNQVWFILGGGAIFAAWPPLYAVSFSGFYLAIFTVLAALILRPVGFKYRSKRPSQSWRSGWDWALFVGGAVPALIFGVAVGNVLVGVPFHLTPELLSMYDGPFYAKFLGLLNPFSLLAGIVSLAMLLQHGAAWLALKSDGMVETRARRMGPIFGYVAAAGFALAGVWLAVGIDGYAFVGAVVTDGPSNPLLSEVTRGGSWLDAYGVRPWIAIAPVLGFAGILMAARTFDGHSDVAPLLWSKLGIFGVISTVGLTMFPFILPSAVDPNSSLTVWDSSSSHLTLFVMLICTLIFMPLILAYTAWVYKVLWGKVTQDEIADNSETVY</sequence>
<keyword evidence="3" id="KW-0813">Transport</keyword>
<feature type="transmembrane region" description="Helical" evidence="12">
    <location>
        <begin position="269"/>
        <end position="288"/>
    </location>
</feature>
<evidence type="ECO:0000256" key="5">
    <source>
        <dbReference type="ARBA" id="ARBA00022617"/>
    </source>
</evidence>
<dbReference type="GO" id="GO:0019646">
    <property type="term" value="P:aerobic electron transport chain"/>
    <property type="evidence" value="ECO:0007669"/>
    <property type="project" value="TreeGrafter"/>
</dbReference>
<name>A0A1G8L0A5_9RHOB</name>
<evidence type="ECO:0000313" key="14">
    <source>
        <dbReference type="Proteomes" id="UP000199382"/>
    </source>
</evidence>
<dbReference type="GO" id="GO:0005886">
    <property type="term" value="C:plasma membrane"/>
    <property type="evidence" value="ECO:0007669"/>
    <property type="project" value="UniProtKB-SubCell"/>
</dbReference>
<dbReference type="AlphaFoldDB" id="A0A1G8L0A5"/>
<feature type="transmembrane region" description="Helical" evidence="12">
    <location>
        <begin position="300"/>
        <end position="323"/>
    </location>
</feature>
<keyword evidence="10" id="KW-0408">Iron</keyword>
<comment type="subcellular location">
    <subcellularLocation>
        <location evidence="1">Cell membrane</location>
        <topology evidence="1">Multi-pass membrane protein</topology>
    </subcellularLocation>
</comment>
<dbReference type="STRING" id="571298.SAMN04488026_1003142"/>
<evidence type="ECO:0000256" key="6">
    <source>
        <dbReference type="ARBA" id="ARBA00022692"/>
    </source>
</evidence>
<dbReference type="PIRSF" id="PIRSF000267">
    <property type="entry name" value="Cyt_oxidse_sub2"/>
    <property type="match status" value="1"/>
</dbReference>
<dbReference type="NCBIfam" id="TIGR00203">
    <property type="entry name" value="cydB"/>
    <property type="match status" value="1"/>
</dbReference>
<keyword evidence="6 12" id="KW-0812">Transmembrane</keyword>
<evidence type="ECO:0000256" key="3">
    <source>
        <dbReference type="ARBA" id="ARBA00022448"/>
    </source>
</evidence>
<keyword evidence="11 12" id="KW-0472">Membrane</keyword>
<dbReference type="OrthoDB" id="9776710at2"/>
<evidence type="ECO:0000256" key="4">
    <source>
        <dbReference type="ARBA" id="ARBA00022475"/>
    </source>
</evidence>
<keyword evidence="14" id="KW-1185">Reference proteome</keyword>
<dbReference type="GO" id="GO:0070069">
    <property type="term" value="C:cytochrome complex"/>
    <property type="evidence" value="ECO:0007669"/>
    <property type="project" value="TreeGrafter"/>
</dbReference>
<dbReference type="PANTHER" id="PTHR43141:SF5">
    <property type="entry name" value="CYTOCHROME BD-I UBIQUINOL OXIDASE SUBUNIT 2"/>
    <property type="match status" value="1"/>
</dbReference>
<keyword evidence="4" id="KW-1003">Cell membrane</keyword>
<accession>A0A1G8L0A5</accession>
<evidence type="ECO:0000256" key="10">
    <source>
        <dbReference type="ARBA" id="ARBA00023004"/>
    </source>
</evidence>
<dbReference type="GO" id="GO:0046872">
    <property type="term" value="F:metal ion binding"/>
    <property type="evidence" value="ECO:0007669"/>
    <property type="project" value="UniProtKB-KW"/>
</dbReference>
<dbReference type="Pfam" id="PF02322">
    <property type="entry name" value="Cyt_bd_oxida_II"/>
    <property type="match status" value="1"/>
</dbReference>
<keyword evidence="8" id="KW-0249">Electron transport</keyword>
<dbReference type="RefSeq" id="WP_093149036.1">
    <property type="nucleotide sequence ID" value="NZ_FNEK01000003.1"/>
</dbReference>
<organism evidence="13 14">
    <name type="scientific">Aliiruegeria lutimaris</name>
    <dbReference type="NCBI Taxonomy" id="571298"/>
    <lineage>
        <taxon>Bacteria</taxon>
        <taxon>Pseudomonadati</taxon>
        <taxon>Pseudomonadota</taxon>
        <taxon>Alphaproteobacteria</taxon>
        <taxon>Rhodobacterales</taxon>
        <taxon>Roseobacteraceae</taxon>
        <taxon>Aliiruegeria</taxon>
    </lineage>
</organism>
<dbReference type="InterPro" id="IPR003317">
    <property type="entry name" value="Cyt-d_oxidase_su2"/>
</dbReference>
<keyword evidence="5" id="KW-0349">Heme</keyword>
<keyword evidence="7" id="KW-0479">Metal-binding</keyword>
<dbReference type="GO" id="GO:0016682">
    <property type="term" value="F:oxidoreductase activity, acting on diphenols and related substances as donors, oxygen as acceptor"/>
    <property type="evidence" value="ECO:0007669"/>
    <property type="project" value="TreeGrafter"/>
</dbReference>
<dbReference type="GO" id="GO:0009055">
    <property type="term" value="F:electron transfer activity"/>
    <property type="evidence" value="ECO:0007669"/>
    <property type="project" value="TreeGrafter"/>
</dbReference>
<feature type="transmembrane region" description="Helical" evidence="12">
    <location>
        <begin position="15"/>
        <end position="45"/>
    </location>
</feature>
<feature type="transmembrane region" description="Helical" evidence="12">
    <location>
        <begin position="215"/>
        <end position="235"/>
    </location>
</feature>
<evidence type="ECO:0000256" key="2">
    <source>
        <dbReference type="ARBA" id="ARBA00007543"/>
    </source>
</evidence>
<evidence type="ECO:0000256" key="12">
    <source>
        <dbReference type="SAM" id="Phobius"/>
    </source>
</evidence>
<evidence type="ECO:0000256" key="7">
    <source>
        <dbReference type="ARBA" id="ARBA00022723"/>
    </source>
</evidence>
<feature type="transmembrane region" description="Helical" evidence="12">
    <location>
        <begin position="170"/>
        <end position="194"/>
    </location>
</feature>
<feature type="transmembrane region" description="Helical" evidence="12">
    <location>
        <begin position="90"/>
        <end position="107"/>
    </location>
</feature>
<evidence type="ECO:0000256" key="11">
    <source>
        <dbReference type="ARBA" id="ARBA00023136"/>
    </source>
</evidence>
<evidence type="ECO:0000256" key="9">
    <source>
        <dbReference type="ARBA" id="ARBA00022989"/>
    </source>
</evidence>
<gene>
    <name evidence="13" type="ORF">SAMN04488026_1003142</name>
</gene>
<comment type="similarity">
    <text evidence="2">Belongs to the cytochrome ubiquinol oxidase subunit 2 family.</text>
</comment>
<dbReference type="EMBL" id="FNEK01000003">
    <property type="protein sequence ID" value="SDI49079.1"/>
    <property type="molecule type" value="Genomic_DNA"/>
</dbReference>
<proteinExistence type="inferred from homology"/>
<evidence type="ECO:0000256" key="8">
    <source>
        <dbReference type="ARBA" id="ARBA00022982"/>
    </source>
</evidence>
<protein>
    <submittedName>
        <fullName evidence="13">Cytochrome bd-I ubiquinol oxidase subunit 2 apoprotein</fullName>
    </submittedName>
</protein>
<evidence type="ECO:0000313" key="13">
    <source>
        <dbReference type="EMBL" id="SDI49079.1"/>
    </source>
</evidence>